<evidence type="ECO:0000256" key="1">
    <source>
        <dbReference type="ARBA" id="ARBA00004123"/>
    </source>
</evidence>
<dbReference type="WBParaSite" id="nRc.2.0.1.t25477-RA">
    <property type="protein sequence ID" value="nRc.2.0.1.t25477-RA"/>
    <property type="gene ID" value="nRc.2.0.1.g25477"/>
</dbReference>
<evidence type="ECO:0000313" key="11">
    <source>
        <dbReference type="WBParaSite" id="nRc.2.0.1.t25477-RA"/>
    </source>
</evidence>
<name>A0A915JH83_ROMCU</name>
<evidence type="ECO:0000256" key="2">
    <source>
        <dbReference type="ARBA" id="ARBA00008548"/>
    </source>
</evidence>
<keyword evidence="7" id="KW-0804">Transcription</keyword>
<dbReference type="Proteomes" id="UP000887565">
    <property type="component" value="Unplaced"/>
</dbReference>
<dbReference type="Pfam" id="PF16019">
    <property type="entry name" value="CSRNP_N"/>
    <property type="match status" value="1"/>
</dbReference>
<keyword evidence="3" id="KW-0053">Apoptosis</keyword>
<dbReference type="GO" id="GO:0043565">
    <property type="term" value="F:sequence-specific DNA binding"/>
    <property type="evidence" value="ECO:0007669"/>
    <property type="project" value="TreeGrafter"/>
</dbReference>
<dbReference type="GO" id="GO:0000981">
    <property type="term" value="F:DNA-binding transcription factor activity, RNA polymerase II-specific"/>
    <property type="evidence" value="ECO:0007669"/>
    <property type="project" value="TreeGrafter"/>
</dbReference>
<sequence length="532" mass="60490">MPKRKFDETVPASDNNDNHQCTVARNNYLRLTLRVSFICSAASYINLSTSNRVSCYVAEEIPKGGANNDRENCRRRKVTYGEVTVFYFQRAQGFTCVPTSGGVTLGMLPKHYASRSLTLAEHQDEIRRYRQSRLYEQQSNFLHQKHSNSIFTTSASSPFFKIVDVNNNDQISNFDPQQQNSNFWSNLECENLEIERNEEEDEDTVEEDEYLDDEEHQAQCSEEFASMPDEYYLQPENFPILLISFSLTTFLSAPLDARQRRSLLKNAGVHLDKNEKNDCQRIRRSRQQCGCSCENGQCSPDTCSCASDKIKCQVDRAQFPCACLSDDACANESGRVEFDTVRVRSHFLNTMMRLRLAERFASEQNLAQPPSPVHTRFDHSEYDRKNSYLMNDEQDNFTSKNDAKKYKFDEIECPINGKLENGLENLINRQEEQQQNFYSITTLYTASQKNICSGGDSATKYYYCSRNGYTHFSTVAEVGGGKISASLTTSTTPSKNEVDDDDFCENDNGGDRAVSSELGAVLKKSICESVLA</sequence>
<dbReference type="GO" id="GO:0005634">
    <property type="term" value="C:nucleus"/>
    <property type="evidence" value="ECO:0007669"/>
    <property type="project" value="UniProtKB-SubCell"/>
</dbReference>
<comment type="similarity">
    <text evidence="2">Belongs to the AXUD1 family.</text>
</comment>
<keyword evidence="6" id="KW-0010">Activator</keyword>
<comment type="subcellular location">
    <subcellularLocation>
        <location evidence="1">Nucleus</location>
    </subcellularLocation>
</comment>
<evidence type="ECO:0000259" key="9">
    <source>
        <dbReference type="Pfam" id="PF16019"/>
    </source>
</evidence>
<evidence type="ECO:0000256" key="5">
    <source>
        <dbReference type="ARBA" id="ARBA00023125"/>
    </source>
</evidence>
<dbReference type="AlphaFoldDB" id="A0A915JH83"/>
<feature type="domain" description="Cysteine/serine-rich nuclear protein N-terminal" evidence="9">
    <location>
        <begin position="74"/>
        <end position="357"/>
    </location>
</feature>
<evidence type="ECO:0000256" key="4">
    <source>
        <dbReference type="ARBA" id="ARBA00023015"/>
    </source>
</evidence>
<accession>A0A915JH83</accession>
<dbReference type="GO" id="GO:0006915">
    <property type="term" value="P:apoptotic process"/>
    <property type="evidence" value="ECO:0007669"/>
    <property type="project" value="UniProtKB-KW"/>
</dbReference>
<dbReference type="PANTHER" id="PTHR13580:SF9">
    <property type="entry name" value="AXIN1 UP-REGULATED 1, ISOFORM A"/>
    <property type="match status" value="1"/>
</dbReference>
<organism evidence="10 11">
    <name type="scientific">Romanomermis culicivorax</name>
    <name type="common">Nematode worm</name>
    <dbReference type="NCBI Taxonomy" id="13658"/>
    <lineage>
        <taxon>Eukaryota</taxon>
        <taxon>Metazoa</taxon>
        <taxon>Ecdysozoa</taxon>
        <taxon>Nematoda</taxon>
        <taxon>Enoplea</taxon>
        <taxon>Dorylaimia</taxon>
        <taxon>Mermithida</taxon>
        <taxon>Mermithoidea</taxon>
        <taxon>Mermithidae</taxon>
        <taxon>Romanomermis</taxon>
    </lineage>
</organism>
<dbReference type="PANTHER" id="PTHR13580">
    <property type="entry name" value="TGF-BETA INDUCED APOPTOSIS PROTEIN"/>
    <property type="match status" value="1"/>
</dbReference>
<evidence type="ECO:0000313" key="10">
    <source>
        <dbReference type="Proteomes" id="UP000887565"/>
    </source>
</evidence>
<evidence type="ECO:0000256" key="6">
    <source>
        <dbReference type="ARBA" id="ARBA00023159"/>
    </source>
</evidence>
<dbReference type="PRINTS" id="PR02031">
    <property type="entry name" value="CYSSERRICHNP"/>
</dbReference>
<keyword evidence="4" id="KW-0805">Transcription regulation</keyword>
<evidence type="ECO:0000256" key="3">
    <source>
        <dbReference type="ARBA" id="ARBA00022703"/>
    </source>
</evidence>
<proteinExistence type="inferred from homology"/>
<keyword evidence="10" id="KW-1185">Reference proteome</keyword>
<evidence type="ECO:0000256" key="8">
    <source>
        <dbReference type="ARBA" id="ARBA00023242"/>
    </source>
</evidence>
<evidence type="ECO:0000256" key="7">
    <source>
        <dbReference type="ARBA" id="ARBA00023163"/>
    </source>
</evidence>
<keyword evidence="5" id="KW-0238">DNA-binding</keyword>
<protein>
    <submittedName>
        <fullName evidence="11">Cysteine/serine-rich nuclear protein N-terminal domain-containing protein</fullName>
    </submittedName>
</protein>
<reference evidence="11" key="1">
    <citation type="submission" date="2022-11" db="UniProtKB">
        <authorList>
            <consortium name="WormBaseParasite"/>
        </authorList>
    </citation>
    <scope>IDENTIFICATION</scope>
</reference>
<dbReference type="InterPro" id="IPR023260">
    <property type="entry name" value="Cys/Ser-rich_nuc_prot"/>
</dbReference>
<dbReference type="InterPro" id="IPR031972">
    <property type="entry name" value="CSRNP_N"/>
</dbReference>
<keyword evidence="8" id="KW-0539">Nucleus</keyword>